<evidence type="ECO:0000313" key="2">
    <source>
        <dbReference type="EMBL" id="ARN20587.1"/>
    </source>
</evidence>
<evidence type="ECO:0000259" key="1">
    <source>
        <dbReference type="Pfam" id="PF25559"/>
    </source>
</evidence>
<name>A0A1W6L8S9_9BURK</name>
<reference evidence="2 3" key="1">
    <citation type="submission" date="2016-04" db="EMBL/GenBank/DDBJ databases">
        <title>Complete genome sequence of natural rubber-degrading, novel Gram-negative bacterium, Rhizobacter gummiphilus strain NS21.</title>
        <authorList>
            <person name="Tabata M."/>
            <person name="Kasai D."/>
            <person name="Fukuda M."/>
        </authorList>
    </citation>
    <scope>NUCLEOTIDE SEQUENCE [LARGE SCALE GENOMIC DNA]</scope>
    <source>
        <strain evidence="2 3">NS21</strain>
    </source>
</reference>
<dbReference type="EMBL" id="CP015118">
    <property type="protein sequence ID" value="ARN20587.1"/>
    <property type="molecule type" value="Genomic_DNA"/>
</dbReference>
<dbReference type="KEGG" id="rgu:A4W93_12155"/>
<dbReference type="OrthoDB" id="8898236at2"/>
<keyword evidence="3" id="KW-1185">Reference proteome</keyword>
<dbReference type="InterPro" id="IPR057691">
    <property type="entry name" value="DUF7931"/>
</dbReference>
<evidence type="ECO:0000313" key="3">
    <source>
        <dbReference type="Proteomes" id="UP000193427"/>
    </source>
</evidence>
<dbReference type="RefSeq" id="WP_085750864.1">
    <property type="nucleotide sequence ID" value="NZ_BSPR01000023.1"/>
</dbReference>
<dbReference type="Proteomes" id="UP000193427">
    <property type="component" value="Chromosome"/>
</dbReference>
<organism evidence="2 3">
    <name type="scientific">Piscinibacter gummiphilus</name>
    <dbReference type="NCBI Taxonomy" id="946333"/>
    <lineage>
        <taxon>Bacteria</taxon>
        <taxon>Pseudomonadati</taxon>
        <taxon>Pseudomonadota</taxon>
        <taxon>Betaproteobacteria</taxon>
        <taxon>Burkholderiales</taxon>
        <taxon>Sphaerotilaceae</taxon>
        <taxon>Piscinibacter</taxon>
    </lineage>
</organism>
<dbReference type="AlphaFoldDB" id="A0A1W6L8S9"/>
<gene>
    <name evidence="2" type="ORF">A4W93_12155</name>
</gene>
<protein>
    <recommendedName>
        <fullName evidence="1">DUF7931 domain-containing protein</fullName>
    </recommendedName>
</protein>
<accession>A0A1W6L8S9</accession>
<sequence>MTAEPTHRMLSSRSEFHEALRAAFDRVATAGCREIWLCDTDFADWPLGEIAVVDSLTRWAMAHRKLVVLAQHYDDIVRRHPRWVNFRRQWSHVVECRALEEVEPGAMPSMFLAPGVVTVRLFDPEHYRASVSTEAADAVRAKEALDVVLQRSNEAFPATTLGL</sequence>
<proteinExistence type="predicted"/>
<feature type="domain" description="DUF7931" evidence="1">
    <location>
        <begin position="18"/>
        <end position="143"/>
    </location>
</feature>
<dbReference type="Pfam" id="PF25559">
    <property type="entry name" value="DUF7931"/>
    <property type="match status" value="1"/>
</dbReference>
<dbReference type="STRING" id="946333.A4W93_12155"/>